<dbReference type="InterPro" id="IPR022656">
    <property type="entry name" value="XPA_C"/>
</dbReference>
<evidence type="ECO:0000256" key="11">
    <source>
        <dbReference type="SAM" id="MobiDB-lite"/>
    </source>
</evidence>
<evidence type="ECO:0000259" key="12">
    <source>
        <dbReference type="Pfam" id="PF05181"/>
    </source>
</evidence>
<evidence type="ECO:0000256" key="9">
    <source>
        <dbReference type="ARBA" id="ARBA00023242"/>
    </source>
</evidence>
<dbReference type="OrthoDB" id="5368863at2759"/>
<evidence type="ECO:0000256" key="1">
    <source>
        <dbReference type="ARBA" id="ARBA00004123"/>
    </source>
</evidence>
<comment type="subcellular location">
    <subcellularLocation>
        <location evidence="1">Nucleus</location>
    </subcellularLocation>
</comment>
<reference evidence="13 14" key="1">
    <citation type="submission" date="2016-07" db="EMBL/GenBank/DDBJ databases">
        <title>Pervasive Adenine N6-methylation of Active Genes in Fungi.</title>
        <authorList>
            <consortium name="DOE Joint Genome Institute"/>
            <person name="Mondo S.J."/>
            <person name="Dannebaum R.O."/>
            <person name="Kuo R.C."/>
            <person name="Labutti K."/>
            <person name="Haridas S."/>
            <person name="Kuo A."/>
            <person name="Salamov A."/>
            <person name="Ahrendt S.R."/>
            <person name="Lipzen A."/>
            <person name="Sullivan W."/>
            <person name="Andreopoulos W.B."/>
            <person name="Clum A."/>
            <person name="Lindquist E."/>
            <person name="Daum C."/>
            <person name="Ramamoorthy G.K."/>
            <person name="Gryganskyi A."/>
            <person name="Culley D."/>
            <person name="Magnuson J.K."/>
            <person name="James T.Y."/>
            <person name="O'Malley M.A."/>
            <person name="Stajich J.E."/>
            <person name="Spatafora J.W."/>
            <person name="Visel A."/>
            <person name="Grigoriev I.V."/>
        </authorList>
    </citation>
    <scope>NUCLEOTIDE SEQUENCE [LARGE SCALE GENOMIC DNA]</scope>
    <source>
        <strain evidence="13 14">12-1054</strain>
    </source>
</reference>
<dbReference type="EMBL" id="MCFI01000007">
    <property type="protein sequence ID" value="ORY83657.1"/>
    <property type="molecule type" value="Genomic_DNA"/>
</dbReference>
<evidence type="ECO:0000256" key="5">
    <source>
        <dbReference type="ARBA" id="ARBA00022771"/>
    </source>
</evidence>
<dbReference type="Proteomes" id="UP000193685">
    <property type="component" value="Unassembled WGS sequence"/>
</dbReference>
<dbReference type="CDD" id="cd21077">
    <property type="entry name" value="DBD_Rad14"/>
    <property type="match status" value="1"/>
</dbReference>
<dbReference type="PANTHER" id="PTHR10142">
    <property type="entry name" value="DNA REPAIR PROTEIN COMPLEMENTING XP-A CELLS"/>
    <property type="match status" value="1"/>
</dbReference>
<dbReference type="GeneID" id="63784269"/>
<gene>
    <name evidence="13" type="ORF">BCR37DRAFT_346182</name>
</gene>
<dbReference type="PROSITE" id="PS00753">
    <property type="entry name" value="XPA_2"/>
    <property type="match status" value="1"/>
</dbReference>
<dbReference type="InterPro" id="IPR009061">
    <property type="entry name" value="DNA-bd_dom_put_sf"/>
</dbReference>
<keyword evidence="14" id="KW-1185">Reference proteome</keyword>
<keyword evidence="8" id="KW-0234">DNA repair</keyword>
<keyword evidence="3" id="KW-0479">Metal-binding</keyword>
<evidence type="ECO:0000256" key="3">
    <source>
        <dbReference type="ARBA" id="ARBA00022723"/>
    </source>
</evidence>
<dbReference type="InterPro" id="IPR000465">
    <property type="entry name" value="XPA/RAD14"/>
</dbReference>
<dbReference type="AlphaFoldDB" id="A0A1Y2FJ77"/>
<dbReference type="GO" id="GO:0003684">
    <property type="term" value="F:damaged DNA binding"/>
    <property type="evidence" value="ECO:0007669"/>
    <property type="project" value="InterPro"/>
</dbReference>
<evidence type="ECO:0000313" key="13">
    <source>
        <dbReference type="EMBL" id="ORY83657.1"/>
    </source>
</evidence>
<accession>A0A1Y2FJ77</accession>
<dbReference type="STRING" id="56484.A0A1Y2FJ77"/>
<dbReference type="RefSeq" id="XP_040725952.1">
    <property type="nucleotide sequence ID" value="XM_040867670.1"/>
</dbReference>
<comment type="similarity">
    <text evidence="2">Belongs to the XPA family.</text>
</comment>
<keyword evidence="6" id="KW-0862">Zinc</keyword>
<evidence type="ECO:0000256" key="8">
    <source>
        <dbReference type="ARBA" id="ARBA00023204"/>
    </source>
</evidence>
<dbReference type="GO" id="GO:0000110">
    <property type="term" value="C:nucleotide-excision repair factor 1 complex"/>
    <property type="evidence" value="ECO:0007669"/>
    <property type="project" value="TreeGrafter"/>
</dbReference>
<comment type="caution">
    <text evidence="13">The sequence shown here is derived from an EMBL/GenBank/DDBJ whole genome shotgun (WGS) entry which is preliminary data.</text>
</comment>
<evidence type="ECO:0000256" key="6">
    <source>
        <dbReference type="ARBA" id="ARBA00022833"/>
    </source>
</evidence>
<keyword evidence="4" id="KW-0227">DNA damage</keyword>
<proteinExistence type="inferred from homology"/>
<dbReference type="GO" id="GO:0008270">
    <property type="term" value="F:zinc ion binding"/>
    <property type="evidence" value="ECO:0007669"/>
    <property type="project" value="UniProtKB-KW"/>
</dbReference>
<dbReference type="PANTHER" id="PTHR10142:SF0">
    <property type="entry name" value="DNA REPAIR PROTEIN COMPLEMENTING XP-A CELLS"/>
    <property type="match status" value="1"/>
</dbReference>
<evidence type="ECO:0000256" key="4">
    <source>
        <dbReference type="ARBA" id="ARBA00022763"/>
    </source>
</evidence>
<dbReference type="OMA" id="VCHACKE"/>
<dbReference type="InterPro" id="IPR022658">
    <property type="entry name" value="XPA_CS"/>
</dbReference>
<dbReference type="Pfam" id="PF05181">
    <property type="entry name" value="XPA_C"/>
    <property type="match status" value="1"/>
</dbReference>
<keyword evidence="9" id="KW-0539">Nucleus</keyword>
<keyword evidence="5" id="KW-0863">Zinc-finger</keyword>
<dbReference type="InterPro" id="IPR037129">
    <property type="entry name" value="XPA_sf"/>
</dbReference>
<dbReference type="FunFam" id="3.90.530.10:FF:000003">
    <property type="entry name" value="Dna repair rad14 protein"/>
    <property type="match status" value="1"/>
</dbReference>
<dbReference type="Gene3D" id="3.90.530.10">
    <property type="entry name" value="XPA C-terminal domain"/>
    <property type="match status" value="1"/>
</dbReference>
<name>A0A1Y2FJ77_PROLT</name>
<evidence type="ECO:0000256" key="2">
    <source>
        <dbReference type="ARBA" id="ARBA00005548"/>
    </source>
</evidence>
<feature type="domain" description="XPA C-terminal" evidence="12">
    <location>
        <begin position="135"/>
        <end position="185"/>
    </location>
</feature>
<organism evidence="13 14">
    <name type="scientific">Protomyces lactucae-debilis</name>
    <dbReference type="NCBI Taxonomy" id="2754530"/>
    <lineage>
        <taxon>Eukaryota</taxon>
        <taxon>Fungi</taxon>
        <taxon>Dikarya</taxon>
        <taxon>Ascomycota</taxon>
        <taxon>Taphrinomycotina</taxon>
        <taxon>Taphrinomycetes</taxon>
        <taxon>Taphrinales</taxon>
        <taxon>Protomycetaceae</taxon>
        <taxon>Protomyces</taxon>
    </lineage>
</organism>
<evidence type="ECO:0000313" key="14">
    <source>
        <dbReference type="Proteomes" id="UP000193685"/>
    </source>
</evidence>
<dbReference type="NCBIfam" id="TIGR00598">
    <property type="entry name" value="rad14"/>
    <property type="match status" value="1"/>
</dbReference>
<evidence type="ECO:0000256" key="7">
    <source>
        <dbReference type="ARBA" id="ARBA00023125"/>
    </source>
</evidence>
<dbReference type="GO" id="GO:0006284">
    <property type="term" value="P:base-excision repair"/>
    <property type="evidence" value="ECO:0007669"/>
    <property type="project" value="TreeGrafter"/>
</dbReference>
<sequence length="278" mass="31880">MDAEGRLAPVAPPAEPIQAQQRNGATAAAKRREAVGTIVQSSYIEYDFSKMKDSKAGFMVDEATGDAQQEDRAAQLQRLRDEAKRYDPPLALDDGSGTTKQARCFECNTVELDFQFFNVFKARVCHTCKNKLPDKYSLLTKTECKQDYLLTDPELRDVELMPHLLKPNPHNTTYSSMMLYLRYQVEEFAYKKWGSPEKLDEEFERRTEEKKVKKDKAFELKLKELRKRTRVAKFSKSASRRLEAKHEHVFGAEVEDPTTGMTVRTCAECGLESEELVM</sequence>
<evidence type="ECO:0000256" key="10">
    <source>
        <dbReference type="ARBA" id="ARBA00072989"/>
    </source>
</evidence>
<dbReference type="GO" id="GO:0000715">
    <property type="term" value="P:nucleotide-excision repair, DNA damage recognition"/>
    <property type="evidence" value="ECO:0007669"/>
    <property type="project" value="TreeGrafter"/>
</dbReference>
<protein>
    <recommendedName>
        <fullName evidence="10">DNA repair protein RAD14</fullName>
    </recommendedName>
</protein>
<dbReference type="GO" id="GO:0070914">
    <property type="term" value="P:UV-damage excision repair"/>
    <property type="evidence" value="ECO:0007669"/>
    <property type="project" value="TreeGrafter"/>
</dbReference>
<keyword evidence="7" id="KW-0238">DNA-binding</keyword>
<feature type="region of interest" description="Disordered" evidence="11">
    <location>
        <begin position="1"/>
        <end position="29"/>
    </location>
</feature>
<dbReference type="SUPFAM" id="SSF46955">
    <property type="entry name" value="Putative DNA-binding domain"/>
    <property type="match status" value="1"/>
</dbReference>
<dbReference type="GO" id="GO:1901255">
    <property type="term" value="P:nucleotide-excision repair involved in interstrand cross-link repair"/>
    <property type="evidence" value="ECO:0007669"/>
    <property type="project" value="TreeGrafter"/>
</dbReference>